<dbReference type="GO" id="GO:0016936">
    <property type="term" value="F:galactoside binding"/>
    <property type="evidence" value="ECO:0007669"/>
    <property type="project" value="TreeGrafter"/>
</dbReference>
<evidence type="ECO:0000313" key="5">
    <source>
        <dbReference type="Proteomes" id="UP000887540"/>
    </source>
</evidence>
<sequence length="184" mass="20110">MGLQTIKTPAVPCVIPITGVKLASSIHLSGIAFIGKNQSLCIELFAGNDLALCMYAQFDPEKTEMTLNSCIDGIWQNQERVVNPFVIGKPFKMKIKNKSQCLKIKINGKRFRSYSHKLPASMISSIGVRGDVKLASISSNLCRLWASQPAQQGTSQSAQLVNYDGPPPMYDESKSLAPLNLPPK</sequence>
<dbReference type="InterPro" id="IPR001079">
    <property type="entry name" value="Galectin_CRD"/>
</dbReference>
<dbReference type="InterPro" id="IPR044156">
    <property type="entry name" value="Galectin-like"/>
</dbReference>
<evidence type="ECO:0000256" key="2">
    <source>
        <dbReference type="RuleBase" id="RU102079"/>
    </source>
</evidence>
<accession>A0A914CNB6</accession>
<keyword evidence="5" id="KW-1185">Reference proteome</keyword>
<evidence type="ECO:0000256" key="1">
    <source>
        <dbReference type="ARBA" id="ARBA00022734"/>
    </source>
</evidence>
<feature type="region of interest" description="Disordered" evidence="3">
    <location>
        <begin position="152"/>
        <end position="184"/>
    </location>
</feature>
<dbReference type="SMART" id="SM00908">
    <property type="entry name" value="Gal-bind_lectin"/>
    <property type="match status" value="1"/>
</dbReference>
<reference evidence="6" key="1">
    <citation type="submission" date="2022-11" db="UniProtKB">
        <authorList>
            <consortium name="WormBaseParasite"/>
        </authorList>
    </citation>
    <scope>IDENTIFICATION</scope>
</reference>
<protein>
    <recommendedName>
        <fullName evidence="2">Galectin</fullName>
    </recommendedName>
</protein>
<dbReference type="CDD" id="cd00070">
    <property type="entry name" value="GLECT"/>
    <property type="match status" value="1"/>
</dbReference>
<organism evidence="5 6">
    <name type="scientific">Acrobeloides nanus</name>
    <dbReference type="NCBI Taxonomy" id="290746"/>
    <lineage>
        <taxon>Eukaryota</taxon>
        <taxon>Metazoa</taxon>
        <taxon>Ecdysozoa</taxon>
        <taxon>Nematoda</taxon>
        <taxon>Chromadorea</taxon>
        <taxon>Rhabditida</taxon>
        <taxon>Tylenchina</taxon>
        <taxon>Cephalobomorpha</taxon>
        <taxon>Cephaloboidea</taxon>
        <taxon>Cephalobidae</taxon>
        <taxon>Acrobeloides</taxon>
    </lineage>
</organism>
<evidence type="ECO:0000259" key="4">
    <source>
        <dbReference type="PROSITE" id="PS51304"/>
    </source>
</evidence>
<dbReference type="Proteomes" id="UP000887540">
    <property type="component" value="Unplaced"/>
</dbReference>
<name>A0A914CNB6_9BILA</name>
<dbReference type="SMART" id="SM00276">
    <property type="entry name" value="GLECT"/>
    <property type="match status" value="1"/>
</dbReference>
<dbReference type="GO" id="GO:0030246">
    <property type="term" value="F:carbohydrate binding"/>
    <property type="evidence" value="ECO:0007669"/>
    <property type="project" value="UniProtKB-UniRule"/>
</dbReference>
<feature type="domain" description="Galectin" evidence="4">
    <location>
        <begin position="12"/>
        <end position="140"/>
    </location>
</feature>
<dbReference type="WBParaSite" id="ACRNAN_scaffold12174.g22303.t1">
    <property type="protein sequence ID" value="ACRNAN_scaffold12174.g22303.t1"/>
    <property type="gene ID" value="ACRNAN_scaffold12174.g22303"/>
</dbReference>
<evidence type="ECO:0000256" key="3">
    <source>
        <dbReference type="SAM" id="MobiDB-lite"/>
    </source>
</evidence>
<dbReference type="Gene3D" id="2.60.120.200">
    <property type="match status" value="1"/>
</dbReference>
<dbReference type="PROSITE" id="PS51304">
    <property type="entry name" value="GALECTIN"/>
    <property type="match status" value="1"/>
</dbReference>
<dbReference type="Pfam" id="PF00337">
    <property type="entry name" value="Gal-bind_lectin"/>
    <property type="match status" value="1"/>
</dbReference>
<dbReference type="InterPro" id="IPR013320">
    <property type="entry name" value="ConA-like_dom_sf"/>
</dbReference>
<dbReference type="SUPFAM" id="SSF49899">
    <property type="entry name" value="Concanavalin A-like lectins/glucanases"/>
    <property type="match status" value="1"/>
</dbReference>
<dbReference type="PANTHER" id="PTHR11346">
    <property type="entry name" value="GALECTIN"/>
    <property type="match status" value="1"/>
</dbReference>
<dbReference type="PANTHER" id="PTHR11346:SF171">
    <property type="entry name" value="GALECTIN"/>
    <property type="match status" value="1"/>
</dbReference>
<dbReference type="AlphaFoldDB" id="A0A914CNB6"/>
<proteinExistence type="predicted"/>
<evidence type="ECO:0000313" key="6">
    <source>
        <dbReference type="WBParaSite" id="ACRNAN_scaffold12174.g22303.t1"/>
    </source>
</evidence>
<keyword evidence="1 2" id="KW-0430">Lectin</keyword>